<evidence type="ECO:0000256" key="5">
    <source>
        <dbReference type="ARBA" id="ARBA00023136"/>
    </source>
</evidence>
<dbReference type="RefSeq" id="XP_020892674.1">
    <property type="nucleotide sequence ID" value="XM_021037015.2"/>
</dbReference>
<name>A0A913WQR1_EXADI</name>
<dbReference type="PROSITE" id="PS50262">
    <property type="entry name" value="G_PROTEIN_RECEP_F1_2"/>
    <property type="match status" value="1"/>
</dbReference>
<dbReference type="KEGG" id="epa:110231935"/>
<dbReference type="CDD" id="cd00637">
    <property type="entry name" value="7tm_classA_rhodopsin-like"/>
    <property type="match status" value="1"/>
</dbReference>
<dbReference type="GeneID" id="110231935"/>
<reference evidence="11" key="1">
    <citation type="submission" date="2022-11" db="UniProtKB">
        <authorList>
            <consortium name="EnsemblMetazoa"/>
        </authorList>
    </citation>
    <scope>IDENTIFICATION</scope>
</reference>
<evidence type="ECO:0000256" key="4">
    <source>
        <dbReference type="ARBA" id="ARBA00023040"/>
    </source>
</evidence>
<evidence type="ECO:0000256" key="9">
    <source>
        <dbReference type="SAM" id="Phobius"/>
    </source>
</evidence>
<evidence type="ECO:0000313" key="11">
    <source>
        <dbReference type="EnsemblMetazoa" id="XP_020892674.1"/>
    </source>
</evidence>
<dbReference type="GO" id="GO:0004930">
    <property type="term" value="F:G protein-coupled receptor activity"/>
    <property type="evidence" value="ECO:0007669"/>
    <property type="project" value="UniProtKB-KW"/>
</dbReference>
<dbReference type="Proteomes" id="UP000887567">
    <property type="component" value="Unplaced"/>
</dbReference>
<keyword evidence="4 8" id="KW-0297">G-protein coupled receptor</keyword>
<dbReference type="PROSITE" id="PS00237">
    <property type="entry name" value="G_PROTEIN_RECEP_F1_1"/>
    <property type="match status" value="1"/>
</dbReference>
<dbReference type="OrthoDB" id="5965754at2759"/>
<evidence type="ECO:0000256" key="6">
    <source>
        <dbReference type="ARBA" id="ARBA00023170"/>
    </source>
</evidence>
<dbReference type="InterPro" id="IPR000276">
    <property type="entry name" value="GPCR_Rhodpsn"/>
</dbReference>
<feature type="transmembrane region" description="Helical" evidence="9">
    <location>
        <begin position="28"/>
        <end position="49"/>
    </location>
</feature>
<accession>A0A913WQR1</accession>
<feature type="transmembrane region" description="Helical" evidence="9">
    <location>
        <begin position="142"/>
        <end position="161"/>
    </location>
</feature>
<dbReference type="PANTHER" id="PTHR45695:SF9">
    <property type="entry name" value="LEUCOKININ RECEPTOR"/>
    <property type="match status" value="1"/>
</dbReference>
<dbReference type="GO" id="GO:0005886">
    <property type="term" value="C:plasma membrane"/>
    <property type="evidence" value="ECO:0007669"/>
    <property type="project" value="TreeGrafter"/>
</dbReference>
<dbReference type="PANTHER" id="PTHR45695">
    <property type="entry name" value="LEUCOKININ RECEPTOR-RELATED"/>
    <property type="match status" value="1"/>
</dbReference>
<dbReference type="EnsemblMetazoa" id="XM_021037015.2">
    <property type="protein sequence ID" value="XP_020892674.1"/>
    <property type="gene ID" value="LOC110231935"/>
</dbReference>
<dbReference type="PRINTS" id="PR00237">
    <property type="entry name" value="GPCRRHODOPSN"/>
</dbReference>
<feature type="domain" description="G-protein coupled receptors family 1 profile" evidence="10">
    <location>
        <begin position="41"/>
        <end position="294"/>
    </location>
</feature>
<evidence type="ECO:0000313" key="12">
    <source>
        <dbReference type="Proteomes" id="UP000887567"/>
    </source>
</evidence>
<dbReference type="Pfam" id="PF00001">
    <property type="entry name" value="7tm_1"/>
    <property type="match status" value="1"/>
</dbReference>
<comment type="subcellular location">
    <subcellularLocation>
        <location evidence="1">Membrane</location>
        <topology evidence="1">Multi-pass membrane protein</topology>
    </subcellularLocation>
</comment>
<dbReference type="InterPro" id="IPR017452">
    <property type="entry name" value="GPCR_Rhodpsn_7TM"/>
</dbReference>
<feature type="transmembrane region" description="Helical" evidence="9">
    <location>
        <begin position="99"/>
        <end position="121"/>
    </location>
</feature>
<dbReference type="SUPFAM" id="SSF81321">
    <property type="entry name" value="Family A G protein-coupled receptor-like"/>
    <property type="match status" value="1"/>
</dbReference>
<evidence type="ECO:0000256" key="7">
    <source>
        <dbReference type="ARBA" id="ARBA00023224"/>
    </source>
</evidence>
<protein>
    <recommendedName>
        <fullName evidence="10">G-protein coupled receptors family 1 profile domain-containing protein</fullName>
    </recommendedName>
</protein>
<feature type="transmembrane region" description="Helical" evidence="9">
    <location>
        <begin position="181"/>
        <end position="204"/>
    </location>
</feature>
<feature type="transmembrane region" description="Helical" evidence="9">
    <location>
        <begin position="275"/>
        <end position="297"/>
    </location>
</feature>
<keyword evidence="3 9" id="KW-1133">Transmembrane helix</keyword>
<keyword evidence="12" id="KW-1185">Reference proteome</keyword>
<dbReference type="Gene3D" id="1.20.1070.10">
    <property type="entry name" value="Rhodopsin 7-helix transmembrane proteins"/>
    <property type="match status" value="1"/>
</dbReference>
<evidence type="ECO:0000259" key="10">
    <source>
        <dbReference type="PROSITE" id="PS50262"/>
    </source>
</evidence>
<sequence length="386" mass="44262">MAMLFHGNCSRHVSSDNCTSTPEISIEVLFLVVVLTGSTIGNVLVLLVVRQSRRNEWTTNYFVTSLAVSNLSSPFLCVLWTIFWIVSGRWIFGDLTCKITFFFHFLNAGVSAGLLACISLDRFYVVVHPLSFKMTRAQTKELITFVWVFMICATAPALYFFNVESPQSIQICTTDFSVTEWQVFIILFFFIPFGFPLFTTLGLYSRIVYAILMRNRQARNLTNDFRRQANRVPKSKIKVLRMLMIQWLCFVGCWLPFLIYQVILSLGLINFNMGSYISMLFLSYTNSGLNALIYSLFNGDFRRGCKRVFCKPDSSQAYRLTTLPSRKNRITPADQEFSSGEHDFAEMRLPELKPFKHHSLNGTADKIVHQAWVNNSTARRALTEIS</sequence>
<proteinExistence type="inferred from homology"/>
<dbReference type="OMA" id="KRVFCKP"/>
<comment type="similarity">
    <text evidence="8">Belongs to the G-protein coupled receptor 1 family.</text>
</comment>
<feature type="transmembrane region" description="Helical" evidence="9">
    <location>
        <begin position="61"/>
        <end position="87"/>
    </location>
</feature>
<evidence type="ECO:0000256" key="3">
    <source>
        <dbReference type="ARBA" id="ARBA00022989"/>
    </source>
</evidence>
<keyword evidence="6 8" id="KW-0675">Receptor</keyword>
<evidence type="ECO:0000256" key="1">
    <source>
        <dbReference type="ARBA" id="ARBA00004141"/>
    </source>
</evidence>
<keyword evidence="2 8" id="KW-0812">Transmembrane</keyword>
<evidence type="ECO:0000256" key="2">
    <source>
        <dbReference type="ARBA" id="ARBA00022692"/>
    </source>
</evidence>
<feature type="transmembrane region" description="Helical" evidence="9">
    <location>
        <begin position="244"/>
        <end position="269"/>
    </location>
</feature>
<keyword evidence="7 8" id="KW-0807">Transducer</keyword>
<dbReference type="AlphaFoldDB" id="A0A913WQR1"/>
<keyword evidence="5 9" id="KW-0472">Membrane</keyword>
<organism evidence="11 12">
    <name type="scientific">Exaiptasia diaphana</name>
    <name type="common">Tropical sea anemone</name>
    <name type="synonym">Aiptasia pulchella</name>
    <dbReference type="NCBI Taxonomy" id="2652724"/>
    <lineage>
        <taxon>Eukaryota</taxon>
        <taxon>Metazoa</taxon>
        <taxon>Cnidaria</taxon>
        <taxon>Anthozoa</taxon>
        <taxon>Hexacorallia</taxon>
        <taxon>Actiniaria</taxon>
        <taxon>Aiptasiidae</taxon>
        <taxon>Exaiptasia</taxon>
    </lineage>
</organism>
<evidence type="ECO:0000256" key="8">
    <source>
        <dbReference type="RuleBase" id="RU000688"/>
    </source>
</evidence>